<dbReference type="InterPro" id="IPR026881">
    <property type="entry name" value="WYL_dom"/>
</dbReference>
<dbReference type="InterPro" id="IPR051534">
    <property type="entry name" value="CBASS_pafABC_assoc_protein"/>
</dbReference>
<evidence type="ECO:0000259" key="1">
    <source>
        <dbReference type="Pfam" id="PF13280"/>
    </source>
</evidence>
<dbReference type="EMBL" id="CYYC01000002">
    <property type="protein sequence ID" value="CUM78191.1"/>
    <property type="molecule type" value="Genomic_DNA"/>
</dbReference>
<protein>
    <recommendedName>
        <fullName evidence="1">WYL domain-containing protein</fullName>
    </recommendedName>
</protein>
<accession>A0A173RK02</accession>
<dbReference type="AlphaFoldDB" id="A0A173RK02"/>
<proteinExistence type="predicted"/>
<reference evidence="2 3" key="1">
    <citation type="submission" date="2015-09" db="EMBL/GenBank/DDBJ databases">
        <authorList>
            <consortium name="Pathogen Informatics"/>
        </authorList>
    </citation>
    <scope>NUCLEOTIDE SEQUENCE [LARGE SCALE GENOMIC DNA]</scope>
    <source>
        <strain evidence="2 3">2789STDY5834966</strain>
    </source>
</reference>
<feature type="domain" description="WYL" evidence="1">
    <location>
        <begin position="159"/>
        <end position="233"/>
    </location>
</feature>
<evidence type="ECO:0000313" key="3">
    <source>
        <dbReference type="Proteomes" id="UP000095390"/>
    </source>
</evidence>
<dbReference type="Pfam" id="PF13280">
    <property type="entry name" value="WYL"/>
    <property type="match status" value="1"/>
</dbReference>
<sequence length="322" mass="38160">MVTKRTEEIKNDKIQRILGIYTKLMDGKTVNKQEIAARYNVHPRSIQRDIKDITDFLERDELNTGVFNSVIYDKNADGYRLQYENVYKLSPQQILAICKILLDSRAFVKEEMSEIIDKLIHAAVDKNDQPQVEQLIKNEEANYVELQHKTRFLDKMWDIGQAIQNHYYIEIEYRRSDNEIKKRRLKPVAIMFSEFYFYLTAFIDDEELRANFEVANDSYPTIYRIDRIKSLKVFDDSRFRIPYGSRFEEGEFRKRVQFMYGGKLQTVRFKYKGSSIEAVKDRLPTAEIEKYEDGVYTVRAEVFGKGIERWIRGQGDAVEVLK</sequence>
<dbReference type="OrthoDB" id="86031at2"/>
<dbReference type="PANTHER" id="PTHR34580">
    <property type="match status" value="1"/>
</dbReference>
<dbReference type="RefSeq" id="WP_055182070.1">
    <property type="nucleotide sequence ID" value="NZ_CYYC01000002.1"/>
</dbReference>
<name>A0A173RK02_9FIRM</name>
<organism evidence="2 3">
    <name type="scientific">Anaerobutyricum hallii</name>
    <dbReference type="NCBI Taxonomy" id="39488"/>
    <lineage>
        <taxon>Bacteria</taxon>
        <taxon>Bacillati</taxon>
        <taxon>Bacillota</taxon>
        <taxon>Clostridia</taxon>
        <taxon>Lachnospirales</taxon>
        <taxon>Lachnospiraceae</taxon>
        <taxon>Anaerobutyricum</taxon>
    </lineage>
</organism>
<evidence type="ECO:0000313" key="2">
    <source>
        <dbReference type="EMBL" id="CUM78191.1"/>
    </source>
</evidence>
<dbReference type="Gene3D" id="1.10.10.10">
    <property type="entry name" value="Winged helix-like DNA-binding domain superfamily/Winged helix DNA-binding domain"/>
    <property type="match status" value="1"/>
</dbReference>
<dbReference type="PANTHER" id="PTHR34580:SF1">
    <property type="entry name" value="PROTEIN PAFC"/>
    <property type="match status" value="1"/>
</dbReference>
<dbReference type="Proteomes" id="UP000095390">
    <property type="component" value="Unassembled WGS sequence"/>
</dbReference>
<dbReference type="InterPro" id="IPR036388">
    <property type="entry name" value="WH-like_DNA-bd_sf"/>
</dbReference>
<dbReference type="PROSITE" id="PS52050">
    <property type="entry name" value="WYL"/>
    <property type="match status" value="1"/>
</dbReference>
<gene>
    <name evidence="2" type="ORF">ERS852578_00189</name>
</gene>